<reference evidence="3" key="2">
    <citation type="submission" date="2025-08" db="UniProtKB">
        <authorList>
            <consortium name="Ensembl"/>
        </authorList>
    </citation>
    <scope>IDENTIFICATION</scope>
</reference>
<evidence type="ECO:0000256" key="2">
    <source>
        <dbReference type="SAM" id="MobiDB-lite"/>
    </source>
</evidence>
<feature type="region of interest" description="Disordered" evidence="2">
    <location>
        <begin position="121"/>
        <end position="142"/>
    </location>
</feature>
<dbReference type="InParanoid" id="A0A674GNH6"/>
<feature type="compositionally biased region" description="Polar residues" evidence="2">
    <location>
        <begin position="30"/>
        <end position="48"/>
    </location>
</feature>
<protein>
    <submittedName>
        <fullName evidence="3">Chromosome 10 C15orf61 homolog</fullName>
    </submittedName>
</protein>
<keyword evidence="4" id="KW-1185">Reference proteome</keyword>
<dbReference type="AlphaFoldDB" id="A0A674GNH6"/>
<feature type="region of interest" description="Disordered" evidence="2">
    <location>
        <begin position="203"/>
        <end position="228"/>
    </location>
</feature>
<evidence type="ECO:0000313" key="3">
    <source>
        <dbReference type="Ensembl" id="ENSTGUP00000024259.1"/>
    </source>
</evidence>
<reference evidence="3" key="3">
    <citation type="submission" date="2025-09" db="UniProtKB">
        <authorList>
            <consortium name="Ensembl"/>
        </authorList>
    </citation>
    <scope>IDENTIFICATION</scope>
</reference>
<reference evidence="3 4" key="1">
    <citation type="journal article" date="2010" name="Nature">
        <title>The genome of a songbird.</title>
        <authorList>
            <person name="Warren W.C."/>
            <person name="Clayton D.F."/>
            <person name="Ellegren H."/>
            <person name="Arnold A.P."/>
            <person name="Hillier L.W."/>
            <person name="Kunstner A."/>
            <person name="Searle S."/>
            <person name="White S."/>
            <person name="Vilella A.J."/>
            <person name="Fairley S."/>
            <person name="Heger A."/>
            <person name="Kong L."/>
            <person name="Ponting C.P."/>
            <person name="Jarvis E.D."/>
            <person name="Mello C.V."/>
            <person name="Minx P."/>
            <person name="Lovell P."/>
            <person name="Velho T.A."/>
            <person name="Ferris M."/>
            <person name="Balakrishnan C.N."/>
            <person name="Sinha S."/>
            <person name="Blatti C."/>
            <person name="London S.E."/>
            <person name="Li Y."/>
            <person name="Lin Y.C."/>
            <person name="George J."/>
            <person name="Sweedler J."/>
            <person name="Southey B."/>
            <person name="Gunaratne P."/>
            <person name="Watson M."/>
            <person name="Nam K."/>
            <person name="Backstrom N."/>
            <person name="Smeds L."/>
            <person name="Nabholz B."/>
            <person name="Itoh Y."/>
            <person name="Whitney O."/>
            <person name="Pfenning A.R."/>
            <person name="Howard J."/>
            <person name="Volker M."/>
            <person name="Skinner B.M."/>
            <person name="Griffin D.K."/>
            <person name="Ye L."/>
            <person name="McLaren W.M."/>
            <person name="Flicek P."/>
            <person name="Quesada V."/>
            <person name="Velasco G."/>
            <person name="Lopez-Otin C."/>
            <person name="Puente X.S."/>
            <person name="Olender T."/>
            <person name="Lancet D."/>
            <person name="Smit A.F."/>
            <person name="Hubley R."/>
            <person name="Konkel M.K."/>
            <person name="Walker J.A."/>
            <person name="Batzer M.A."/>
            <person name="Gu W."/>
            <person name="Pollock D.D."/>
            <person name="Chen L."/>
            <person name="Cheng Z."/>
            <person name="Eichler E.E."/>
            <person name="Stapley J."/>
            <person name="Slate J."/>
            <person name="Ekblom R."/>
            <person name="Birkhead T."/>
            <person name="Burke T."/>
            <person name="Burt D."/>
            <person name="Scharff C."/>
            <person name="Adam I."/>
            <person name="Richard H."/>
            <person name="Sultan M."/>
            <person name="Soldatov A."/>
            <person name="Lehrach H."/>
            <person name="Edwards S.V."/>
            <person name="Yang S.P."/>
            <person name="Li X."/>
            <person name="Graves T."/>
            <person name="Fulton L."/>
            <person name="Nelson J."/>
            <person name="Chinwalla A."/>
            <person name="Hou S."/>
            <person name="Mardis E.R."/>
            <person name="Wilson R.K."/>
        </authorList>
    </citation>
    <scope>NUCLEOTIDE SEQUENCE [LARGE SCALE GENOMIC DNA]</scope>
</reference>
<gene>
    <name evidence="3" type="primary">C10H15orf61</name>
</gene>
<dbReference type="Ensembl" id="ENSTGUT00000037162.1">
    <property type="protein sequence ID" value="ENSTGUP00000024259.1"/>
    <property type="gene ID" value="ENSTGUG00000009527.2"/>
</dbReference>
<sequence>MLSPFPAPSGILQPLPSSLGNSPAPFPSLDTLQPLSGFSNRGAQTGADSRSIPVPPSRSVPGPFPSIPVPLSRSVPEAVPVPFPLHSRSSVPLRSWGHSSPFPPSSRVPLRSWGRSRVPLHSHSIPVPSPLGPAPGRRRRDRAELRGMRAELRGMRAELRGMRAELRGMRAELRGMRAELRGMRAELRGMRAVLRRLHGAAAVAGPGRGPGPARRLRGAEPTPAAAPPAPLDLVLRQVQRGAQRPVRPLALQLARGRRQLPGAAHRLLPLHQVPLLPLRAAGPGAAGRLLHRPQGAQRRHPNFTVWNWLLVLCPCHRDCPHQPWPSHYLFSK</sequence>
<name>A0A674GNH6_TAEGU</name>
<dbReference type="GeneTree" id="ENSGT00960000189797"/>
<dbReference type="Gene3D" id="1.10.287.540">
    <property type="entry name" value="Helix hairpin bin"/>
    <property type="match status" value="1"/>
</dbReference>
<dbReference type="Proteomes" id="UP000007754">
    <property type="component" value="Chromosome 10"/>
</dbReference>
<organism evidence="3 4">
    <name type="scientific">Taeniopygia guttata</name>
    <name type="common">Zebra finch</name>
    <name type="synonym">Poephila guttata</name>
    <dbReference type="NCBI Taxonomy" id="59729"/>
    <lineage>
        <taxon>Eukaryota</taxon>
        <taxon>Metazoa</taxon>
        <taxon>Chordata</taxon>
        <taxon>Craniata</taxon>
        <taxon>Vertebrata</taxon>
        <taxon>Euteleostomi</taxon>
        <taxon>Archelosauria</taxon>
        <taxon>Archosauria</taxon>
        <taxon>Dinosauria</taxon>
        <taxon>Saurischia</taxon>
        <taxon>Theropoda</taxon>
        <taxon>Coelurosauria</taxon>
        <taxon>Aves</taxon>
        <taxon>Neognathae</taxon>
        <taxon>Neoaves</taxon>
        <taxon>Telluraves</taxon>
        <taxon>Australaves</taxon>
        <taxon>Passeriformes</taxon>
        <taxon>Passeroidea</taxon>
        <taxon>Estrildidae</taxon>
        <taxon>Estrildinae</taxon>
        <taxon>Taeniopygia</taxon>
    </lineage>
</organism>
<proteinExistence type="predicted"/>
<feature type="region of interest" description="Disordered" evidence="2">
    <location>
        <begin position="1"/>
        <end position="59"/>
    </location>
</feature>
<feature type="coiled-coil region" evidence="1">
    <location>
        <begin position="145"/>
        <end position="186"/>
    </location>
</feature>
<evidence type="ECO:0000313" key="4">
    <source>
        <dbReference type="Proteomes" id="UP000007754"/>
    </source>
</evidence>
<keyword evidence="1" id="KW-0175">Coiled coil</keyword>
<accession>A0A674GNH6</accession>
<evidence type="ECO:0000256" key="1">
    <source>
        <dbReference type="SAM" id="Coils"/>
    </source>
</evidence>